<sequence>MVVSICRISLASIVQSVVNTRAIWWSRGTALSCFPRLLPSLWREATPSVLPTTTTQDRPTMQDFTAQPSPDFAGRHALVYGGGKGIGRAIALEFARRGAQVAVADIDRKAARECAAAAREFGVAALDVHCDVTDAESVRAAAQAAEDTGAVDLVVNNVGAIISGHPEDIPLSEWQRILDLNLMPVIHSNDVFLPRLLERGAGHIVNTASFAGLFPYALNRMPYVAAKAAVIALSESLALYCEPRGVRVSCFCPGPVATEVLAGMRSWTEDAVMCGPGSQYELILPDAAARTLAEGMLAGRIMIPTHTAAWEDVRAHAADPDAYLRRRMAALAEGDPGLPQVSEALRQSLRGK</sequence>
<dbReference type="SUPFAM" id="SSF51735">
    <property type="entry name" value="NAD(P)-binding Rossmann-fold domains"/>
    <property type="match status" value="1"/>
</dbReference>
<gene>
    <name evidence="4" type="ORF">E4634_09890</name>
</gene>
<dbReference type="CDD" id="cd05233">
    <property type="entry name" value="SDR_c"/>
    <property type="match status" value="1"/>
</dbReference>
<proteinExistence type="inferred from homology"/>
<protein>
    <submittedName>
        <fullName evidence="4">SDR family oxidoreductase</fullName>
    </submittedName>
</protein>
<dbReference type="AlphaFoldDB" id="A0A4Z0M1M1"/>
<dbReference type="EMBL" id="SRLE01000007">
    <property type="protein sequence ID" value="TGD73336.1"/>
    <property type="molecule type" value="Genomic_DNA"/>
</dbReference>
<reference evidence="4 5" key="1">
    <citation type="submission" date="2019-04" db="EMBL/GenBank/DDBJ databases">
        <title>Taxonomy of novel Haliea sp. from mangrove soil of West Coast of India.</title>
        <authorList>
            <person name="Verma A."/>
            <person name="Kumar P."/>
            <person name="Krishnamurthi S."/>
        </authorList>
    </citation>
    <scope>NUCLEOTIDE SEQUENCE [LARGE SCALE GENOMIC DNA]</scope>
    <source>
        <strain evidence="4 5">SAOS-164</strain>
    </source>
</reference>
<evidence type="ECO:0000256" key="1">
    <source>
        <dbReference type="ARBA" id="ARBA00006484"/>
    </source>
</evidence>
<evidence type="ECO:0000256" key="2">
    <source>
        <dbReference type="ARBA" id="ARBA00023002"/>
    </source>
</evidence>
<evidence type="ECO:0000313" key="4">
    <source>
        <dbReference type="EMBL" id="TGD73336.1"/>
    </source>
</evidence>
<dbReference type="GO" id="GO:0016491">
    <property type="term" value="F:oxidoreductase activity"/>
    <property type="evidence" value="ECO:0007669"/>
    <property type="project" value="UniProtKB-KW"/>
</dbReference>
<accession>A0A4Z0M1M1</accession>
<dbReference type="PANTHER" id="PTHR43391:SF26">
    <property type="entry name" value="BLL7251 PROTEIN"/>
    <property type="match status" value="1"/>
</dbReference>
<dbReference type="InterPro" id="IPR036291">
    <property type="entry name" value="NAD(P)-bd_dom_sf"/>
</dbReference>
<keyword evidence="5" id="KW-1185">Reference proteome</keyword>
<organism evidence="4 5">
    <name type="scientific">Mangrovimicrobium sediminis</name>
    <dbReference type="NCBI Taxonomy" id="2562682"/>
    <lineage>
        <taxon>Bacteria</taxon>
        <taxon>Pseudomonadati</taxon>
        <taxon>Pseudomonadota</taxon>
        <taxon>Gammaproteobacteria</taxon>
        <taxon>Cellvibrionales</taxon>
        <taxon>Halieaceae</taxon>
        <taxon>Mangrovimicrobium</taxon>
    </lineage>
</organism>
<keyword evidence="2" id="KW-0560">Oxidoreductase</keyword>
<comment type="caution">
    <text evidence="4">The sequence shown here is derived from an EMBL/GenBank/DDBJ whole genome shotgun (WGS) entry which is preliminary data.</text>
</comment>
<dbReference type="PRINTS" id="PR00080">
    <property type="entry name" value="SDRFAMILY"/>
</dbReference>
<dbReference type="PANTHER" id="PTHR43391">
    <property type="entry name" value="RETINOL DEHYDROGENASE-RELATED"/>
    <property type="match status" value="1"/>
</dbReference>
<evidence type="ECO:0000256" key="3">
    <source>
        <dbReference type="RuleBase" id="RU000363"/>
    </source>
</evidence>
<dbReference type="InterPro" id="IPR002347">
    <property type="entry name" value="SDR_fam"/>
</dbReference>
<dbReference type="Proteomes" id="UP000298050">
    <property type="component" value="Unassembled WGS sequence"/>
</dbReference>
<dbReference type="Gene3D" id="3.40.50.720">
    <property type="entry name" value="NAD(P)-binding Rossmann-like Domain"/>
    <property type="match status" value="1"/>
</dbReference>
<evidence type="ECO:0000313" key="5">
    <source>
        <dbReference type="Proteomes" id="UP000298050"/>
    </source>
</evidence>
<dbReference type="Pfam" id="PF00106">
    <property type="entry name" value="adh_short"/>
    <property type="match status" value="1"/>
</dbReference>
<dbReference type="OrthoDB" id="6503536at2"/>
<name>A0A4Z0M1M1_9GAMM</name>
<dbReference type="PRINTS" id="PR00081">
    <property type="entry name" value="GDHRDH"/>
</dbReference>
<comment type="similarity">
    <text evidence="1 3">Belongs to the short-chain dehydrogenases/reductases (SDR) family.</text>
</comment>